<evidence type="ECO:0000256" key="1">
    <source>
        <dbReference type="SAM" id="MobiDB-lite"/>
    </source>
</evidence>
<evidence type="ECO:0000313" key="2">
    <source>
        <dbReference type="EMBL" id="QHN38858.1"/>
    </source>
</evidence>
<sequence length="339" mass="36463">MQTPEGEKKFGQKIGEIIRPDGMKPRDDPATKPDVAAKAKSTKVKPVAARNGSAHMADVATKAVAAQKAGRVKRAAQKAGPVAAVAAMPKAVNSGGDRTNDHQPIPDTPRLGKIDLAAVMRGDMPLDEAAEKMSGKYGPFWARFNTLGGPGTPMMRKVPFNAYTERDGSGVRTAFGSLGFMDVNGDLVVDASMLNVDEDYRRQGFGEALQAQMLEFFIANGVDRVEVMASMEDGGAHWAQNGVDFDGRPDRLGRSVAGLLPNMAAVRDSVTNPVSEEGRRAIYEIADRMRLVTDASGNPVLHADFPTPREIRRLATSAEPDLGDRIMRGSTWYGVLSLR</sequence>
<dbReference type="EMBL" id="CP045810">
    <property type="protein sequence ID" value="QHN38858.1"/>
    <property type="molecule type" value="Genomic_DNA"/>
</dbReference>
<dbReference type="SUPFAM" id="SSF55729">
    <property type="entry name" value="Acyl-CoA N-acyltransferases (Nat)"/>
    <property type="match status" value="1"/>
</dbReference>
<gene>
    <name evidence="2" type="ORF">GII30_06425</name>
</gene>
<dbReference type="CDD" id="cd04301">
    <property type="entry name" value="NAT_SF"/>
    <property type="match status" value="1"/>
</dbReference>
<dbReference type="InterPro" id="IPR016181">
    <property type="entry name" value="Acyl_CoA_acyltransferase"/>
</dbReference>
<feature type="region of interest" description="Disordered" evidence="1">
    <location>
        <begin position="1"/>
        <end position="53"/>
    </location>
</feature>
<proteinExistence type="predicted"/>
<feature type="compositionally biased region" description="Basic and acidic residues" evidence="1">
    <location>
        <begin position="1"/>
        <end position="37"/>
    </location>
</feature>
<protein>
    <submittedName>
        <fullName evidence="2">Uncharacterized protein</fullName>
    </submittedName>
</protein>
<organism evidence="2">
    <name type="scientific">Gordonia amarae</name>
    <dbReference type="NCBI Taxonomy" id="36821"/>
    <lineage>
        <taxon>Bacteria</taxon>
        <taxon>Bacillati</taxon>
        <taxon>Actinomycetota</taxon>
        <taxon>Actinomycetes</taxon>
        <taxon>Mycobacteriales</taxon>
        <taxon>Gordoniaceae</taxon>
        <taxon>Gordonia</taxon>
    </lineage>
</organism>
<reference evidence="2" key="1">
    <citation type="journal article" date="2021" name="Nat. Microbiol.">
        <title>Cocultivation of an ultrasmall environmental parasitic bacterium with lytic ability against bacteria associated with wastewater foams.</title>
        <authorList>
            <person name="Batinovic S."/>
            <person name="Rose J.J.A."/>
            <person name="Ratcliffe J."/>
            <person name="Seviour R.J."/>
            <person name="Petrovski S."/>
        </authorList>
    </citation>
    <scope>NUCLEOTIDE SEQUENCE</scope>
    <source>
        <strain evidence="2">CON44</strain>
    </source>
</reference>
<dbReference type="AlphaFoldDB" id="A0A857KV91"/>
<dbReference type="RefSeq" id="WP_040514861.1">
    <property type="nucleotide sequence ID" value="NZ_CP045804.1"/>
</dbReference>
<name>A0A857KV91_9ACTN</name>
<accession>A0A857KV91</accession>